<evidence type="ECO:0000313" key="4">
    <source>
        <dbReference type="Proteomes" id="UP000799771"/>
    </source>
</evidence>
<feature type="region of interest" description="Disordered" evidence="1">
    <location>
        <begin position="199"/>
        <end position="306"/>
    </location>
</feature>
<feature type="compositionally biased region" description="Polar residues" evidence="1">
    <location>
        <begin position="520"/>
        <end position="538"/>
    </location>
</feature>
<feature type="compositionally biased region" description="Polar residues" evidence="1">
    <location>
        <begin position="763"/>
        <end position="775"/>
    </location>
</feature>
<feature type="compositionally biased region" description="Polar residues" evidence="1">
    <location>
        <begin position="153"/>
        <end position="163"/>
    </location>
</feature>
<feature type="compositionally biased region" description="Low complexity" evidence="1">
    <location>
        <begin position="58"/>
        <end position="75"/>
    </location>
</feature>
<dbReference type="Proteomes" id="UP000799771">
    <property type="component" value="Unassembled WGS sequence"/>
</dbReference>
<sequence length="834" mass="92452">MFAFHKSEYSSRSRQSSTDSQALDLWTSQCSDAPSQSDMHSPERRRIAHSGKRSSVFNLRSRSNTATSSTSLTLSGMAEHGSWSHESSPTPHQLEFQSQDEASGTARSLFRGKKGKRISGSIASSIDMDDDQEIDAGKKRMSILRRGRRRTNQSDSSFNNARQRISGPFDFQHLSHTDRHQFAALDEAFGDELAAGYQAGRQSSNQDSVITTANNRPPNITTSHSPANSDLVSTSTVDHSSSVRSPKSGNEIQESEFTSQVPLSRPPLRLTRSVESFSQPGVNPRTHRQSQSIVAPSRRSSLHPLTPVHDIPEEFAESAESAEKQSSPQPALSRSKRESGFWGFFDLASATGEADTFDDSEFVAHALTTPDDSTVNITTPPFSPSLEDVAEEPERFISPRPAPQPPLRTPTTPRSPFLEAFSFAGHRSPTSRNRSRGNSHASPKSLKNRESMIEPIVQDLPWQPVTYKRSPQTKSATRRQSNTWRAIEESWENDVDYIYENALEADCDFDWDFAPDDGTHNSQQQTLESATRNDSYTKTSHHTRAPSSALGNYSMYRIKPDRSNSERDAPSGIPASVVESRLQILSDTLDIVEADGFMLSPSLLLPQDYKDTRESMFQYEDVENLLGEYDCVNRQFPITDADDSAFNSARSSRVRFSRRSSYDSSLISSTQSLGLWNSPVRRSASSTASIPELVHSRRNPREFTSAVDELSEQGVALGRFHVQTDTNDITLPGRAGDGTFFASEEPLQDNSCSLAYLEEELNTSPEVASRGSQSSKKAHHKQTLSAEAASKVQATTENQSMKARSRAATISHVVRQPQLSLFPSPPRHLPAHRM</sequence>
<feature type="domain" description="CRIB" evidence="2">
    <location>
        <begin position="165"/>
        <end position="178"/>
    </location>
</feature>
<protein>
    <recommendedName>
        <fullName evidence="2">CRIB domain-containing protein</fullName>
    </recommendedName>
</protein>
<reference evidence="3" key="1">
    <citation type="journal article" date="2020" name="Stud. Mycol.">
        <title>101 Dothideomycetes genomes: a test case for predicting lifestyles and emergence of pathogens.</title>
        <authorList>
            <person name="Haridas S."/>
            <person name="Albert R."/>
            <person name="Binder M."/>
            <person name="Bloem J."/>
            <person name="Labutti K."/>
            <person name="Salamov A."/>
            <person name="Andreopoulos B."/>
            <person name="Baker S."/>
            <person name="Barry K."/>
            <person name="Bills G."/>
            <person name="Bluhm B."/>
            <person name="Cannon C."/>
            <person name="Castanera R."/>
            <person name="Culley D."/>
            <person name="Daum C."/>
            <person name="Ezra D."/>
            <person name="Gonzalez J."/>
            <person name="Henrissat B."/>
            <person name="Kuo A."/>
            <person name="Liang C."/>
            <person name="Lipzen A."/>
            <person name="Lutzoni F."/>
            <person name="Magnuson J."/>
            <person name="Mondo S."/>
            <person name="Nolan M."/>
            <person name="Ohm R."/>
            <person name="Pangilinan J."/>
            <person name="Park H.-J."/>
            <person name="Ramirez L."/>
            <person name="Alfaro M."/>
            <person name="Sun H."/>
            <person name="Tritt A."/>
            <person name="Yoshinaga Y."/>
            <person name="Zwiers L.-H."/>
            <person name="Turgeon B."/>
            <person name="Goodwin S."/>
            <person name="Spatafora J."/>
            <person name="Crous P."/>
            <person name="Grigoriev I."/>
        </authorList>
    </citation>
    <scope>NUCLEOTIDE SEQUENCE</scope>
    <source>
        <strain evidence="3">CBS 119687</strain>
    </source>
</reference>
<feature type="region of interest" description="Disordered" evidence="1">
    <location>
        <begin position="374"/>
        <end position="450"/>
    </location>
</feature>
<feature type="compositionally biased region" description="Low complexity" evidence="1">
    <location>
        <begin position="12"/>
        <end position="21"/>
    </location>
</feature>
<feature type="region of interest" description="Disordered" evidence="1">
    <location>
        <begin position="316"/>
        <end position="335"/>
    </location>
</feature>
<gene>
    <name evidence="3" type="ORF">P153DRAFT_42106</name>
</gene>
<evidence type="ECO:0000259" key="2">
    <source>
        <dbReference type="PROSITE" id="PS50108"/>
    </source>
</evidence>
<feature type="compositionally biased region" description="Polar residues" evidence="1">
    <location>
        <begin position="428"/>
        <end position="442"/>
    </location>
</feature>
<feature type="region of interest" description="Disordered" evidence="1">
    <location>
        <begin position="144"/>
        <end position="163"/>
    </location>
</feature>
<feature type="compositionally biased region" description="Polar residues" evidence="1">
    <location>
        <begin position="247"/>
        <end position="262"/>
    </location>
</feature>
<dbReference type="PROSITE" id="PS50108">
    <property type="entry name" value="CRIB"/>
    <property type="match status" value="1"/>
</dbReference>
<keyword evidence="4" id="KW-1185">Reference proteome</keyword>
<evidence type="ECO:0000256" key="1">
    <source>
        <dbReference type="SAM" id="MobiDB-lite"/>
    </source>
</evidence>
<dbReference type="RefSeq" id="XP_033523038.1">
    <property type="nucleotide sequence ID" value="XM_033672284.1"/>
</dbReference>
<evidence type="ECO:0000313" key="3">
    <source>
        <dbReference type="EMBL" id="KAF2128649.1"/>
    </source>
</evidence>
<proteinExistence type="predicted"/>
<feature type="region of interest" description="Disordered" evidence="1">
    <location>
        <begin position="1"/>
        <end position="113"/>
    </location>
</feature>
<dbReference type="OrthoDB" id="24581at2759"/>
<feature type="region of interest" description="Disordered" evidence="1">
    <location>
        <begin position="514"/>
        <end position="555"/>
    </location>
</feature>
<feature type="compositionally biased region" description="Polar residues" evidence="1">
    <location>
        <begin position="84"/>
        <end position="106"/>
    </location>
</feature>
<name>A0A6A6AA32_9PLEO</name>
<feature type="compositionally biased region" description="Basic and acidic residues" evidence="1">
    <location>
        <begin position="1"/>
        <end position="11"/>
    </location>
</feature>
<feature type="compositionally biased region" description="Polar residues" evidence="1">
    <location>
        <begin position="792"/>
        <end position="802"/>
    </location>
</feature>
<feature type="compositionally biased region" description="Polar residues" evidence="1">
    <location>
        <begin position="26"/>
        <end position="39"/>
    </location>
</feature>
<organism evidence="3 4">
    <name type="scientific">Dothidotthia symphoricarpi CBS 119687</name>
    <dbReference type="NCBI Taxonomy" id="1392245"/>
    <lineage>
        <taxon>Eukaryota</taxon>
        <taxon>Fungi</taxon>
        <taxon>Dikarya</taxon>
        <taxon>Ascomycota</taxon>
        <taxon>Pezizomycotina</taxon>
        <taxon>Dothideomycetes</taxon>
        <taxon>Pleosporomycetidae</taxon>
        <taxon>Pleosporales</taxon>
        <taxon>Dothidotthiaceae</taxon>
        <taxon>Dothidotthia</taxon>
    </lineage>
</organism>
<accession>A0A6A6AA32</accession>
<dbReference type="GeneID" id="54412716"/>
<dbReference type="AlphaFoldDB" id="A0A6A6AA32"/>
<dbReference type="EMBL" id="ML977508">
    <property type="protein sequence ID" value="KAF2128649.1"/>
    <property type="molecule type" value="Genomic_DNA"/>
</dbReference>
<feature type="region of interest" description="Disordered" evidence="1">
    <location>
        <begin position="763"/>
        <end position="812"/>
    </location>
</feature>
<dbReference type="InterPro" id="IPR000095">
    <property type="entry name" value="CRIB_dom"/>
</dbReference>
<feature type="compositionally biased region" description="Polar residues" evidence="1">
    <location>
        <begin position="200"/>
        <end position="228"/>
    </location>
</feature>
<feature type="compositionally biased region" description="Low complexity" evidence="1">
    <location>
        <begin position="229"/>
        <end position="245"/>
    </location>
</feature>